<feature type="domain" description="HTH tetR-type" evidence="5">
    <location>
        <begin position="1"/>
        <end position="61"/>
    </location>
</feature>
<dbReference type="Proteomes" id="UP000663970">
    <property type="component" value="Unassembled WGS sequence"/>
</dbReference>
<dbReference type="PROSITE" id="PS01081">
    <property type="entry name" value="HTH_TETR_1"/>
    <property type="match status" value="1"/>
</dbReference>
<keyword evidence="7" id="KW-1185">Reference proteome</keyword>
<evidence type="ECO:0000259" key="5">
    <source>
        <dbReference type="PROSITE" id="PS50977"/>
    </source>
</evidence>
<keyword evidence="2 4" id="KW-0238">DNA-binding</keyword>
<dbReference type="SUPFAM" id="SSF48498">
    <property type="entry name" value="Tetracyclin repressor-like, C-terminal domain"/>
    <property type="match status" value="1"/>
</dbReference>
<dbReference type="Gene3D" id="1.10.10.60">
    <property type="entry name" value="Homeodomain-like"/>
    <property type="match status" value="1"/>
</dbReference>
<dbReference type="SUPFAM" id="SSF46689">
    <property type="entry name" value="Homeodomain-like"/>
    <property type="match status" value="1"/>
</dbReference>
<evidence type="ECO:0000313" key="7">
    <source>
        <dbReference type="Proteomes" id="UP000663970"/>
    </source>
</evidence>
<dbReference type="InterPro" id="IPR036271">
    <property type="entry name" value="Tet_transcr_reg_TetR-rel_C_sf"/>
</dbReference>
<accession>A0ABS3DUQ9</accession>
<dbReference type="RefSeq" id="WP_206933180.1">
    <property type="nucleotide sequence ID" value="NZ_JAEKJY010000002.1"/>
</dbReference>
<evidence type="ECO:0000256" key="3">
    <source>
        <dbReference type="ARBA" id="ARBA00023163"/>
    </source>
</evidence>
<dbReference type="PANTHER" id="PTHR30055">
    <property type="entry name" value="HTH-TYPE TRANSCRIPTIONAL REGULATOR RUTR"/>
    <property type="match status" value="1"/>
</dbReference>
<dbReference type="InterPro" id="IPR050109">
    <property type="entry name" value="HTH-type_TetR-like_transc_reg"/>
</dbReference>
<sequence length="203" mass="23269">MNTKQTILENALQFFASYGYDGASMSLIARETQITKAGIYSYFKNKEDLYIAVLDHLIAFHKEYWIKKKQRLKSASNEKRLKDSFIFSIQTAVKEPALIAFWQMAQISPPRSLEQVVTEKISASRNFLLAYFEEMFEAGKAAGEIETPHSSLTLAHSFYCLIEGASLKHVNANFPDYEATLLTIFELFWDGLEAREADEWKIV</sequence>
<evidence type="ECO:0000256" key="2">
    <source>
        <dbReference type="ARBA" id="ARBA00023125"/>
    </source>
</evidence>
<dbReference type="PRINTS" id="PR00455">
    <property type="entry name" value="HTHTETR"/>
</dbReference>
<evidence type="ECO:0000256" key="4">
    <source>
        <dbReference type="PROSITE-ProRule" id="PRU00335"/>
    </source>
</evidence>
<protein>
    <submittedName>
        <fullName evidence="6">TetR/AcrR family transcriptional regulator</fullName>
    </submittedName>
</protein>
<dbReference type="InterPro" id="IPR009057">
    <property type="entry name" value="Homeodomain-like_sf"/>
</dbReference>
<dbReference type="PROSITE" id="PS50977">
    <property type="entry name" value="HTH_TETR_2"/>
    <property type="match status" value="1"/>
</dbReference>
<comment type="caution">
    <text evidence="6">The sequence shown here is derived from an EMBL/GenBank/DDBJ whole genome shotgun (WGS) entry which is preliminary data.</text>
</comment>
<dbReference type="Pfam" id="PF00440">
    <property type="entry name" value="TetR_N"/>
    <property type="match status" value="1"/>
</dbReference>
<organism evidence="6 7">
    <name type="scientific">Halobacillus kuroshimensis</name>
    <dbReference type="NCBI Taxonomy" id="302481"/>
    <lineage>
        <taxon>Bacteria</taxon>
        <taxon>Bacillati</taxon>
        <taxon>Bacillota</taxon>
        <taxon>Bacilli</taxon>
        <taxon>Bacillales</taxon>
        <taxon>Bacillaceae</taxon>
        <taxon>Halobacillus</taxon>
    </lineage>
</organism>
<dbReference type="EMBL" id="JAEKJY010000002">
    <property type="protein sequence ID" value="MBN8235070.1"/>
    <property type="molecule type" value="Genomic_DNA"/>
</dbReference>
<evidence type="ECO:0000313" key="6">
    <source>
        <dbReference type="EMBL" id="MBN8235070.1"/>
    </source>
</evidence>
<evidence type="ECO:0000256" key="1">
    <source>
        <dbReference type="ARBA" id="ARBA00023015"/>
    </source>
</evidence>
<feature type="DNA-binding region" description="H-T-H motif" evidence="4">
    <location>
        <begin position="24"/>
        <end position="43"/>
    </location>
</feature>
<reference evidence="6 7" key="1">
    <citation type="submission" date="2020-12" db="EMBL/GenBank/DDBJ databases">
        <title>Oil enriched cultivation method for isolating marine PHA-producing bacteria.</title>
        <authorList>
            <person name="Zheng W."/>
            <person name="Yu S."/>
            <person name="Huang Y."/>
        </authorList>
    </citation>
    <scope>NUCLEOTIDE SEQUENCE [LARGE SCALE GENOMIC DNA]</scope>
    <source>
        <strain evidence="6 7">SY-2-6</strain>
    </source>
</reference>
<dbReference type="InterPro" id="IPR023772">
    <property type="entry name" value="DNA-bd_HTH_TetR-type_CS"/>
</dbReference>
<dbReference type="Gene3D" id="1.10.357.10">
    <property type="entry name" value="Tetracycline Repressor, domain 2"/>
    <property type="match status" value="1"/>
</dbReference>
<dbReference type="InterPro" id="IPR001647">
    <property type="entry name" value="HTH_TetR"/>
</dbReference>
<dbReference type="PANTHER" id="PTHR30055:SF238">
    <property type="entry name" value="MYCOFACTOCIN BIOSYNTHESIS TRANSCRIPTIONAL REGULATOR MFTR-RELATED"/>
    <property type="match status" value="1"/>
</dbReference>
<keyword evidence="3" id="KW-0804">Transcription</keyword>
<proteinExistence type="predicted"/>
<keyword evidence="1" id="KW-0805">Transcription regulation</keyword>
<name>A0ABS3DUQ9_9BACI</name>
<gene>
    <name evidence="6" type="ORF">JF544_07395</name>
</gene>